<proteinExistence type="inferred from homology"/>
<dbReference type="GeneID" id="113208638"/>
<dbReference type="Gene3D" id="3.40.50.150">
    <property type="entry name" value="Vaccinia Virus protein VP39"/>
    <property type="match status" value="1"/>
</dbReference>
<dbReference type="GO" id="GO:0008171">
    <property type="term" value="F:O-methyltransferase activity"/>
    <property type="evidence" value="ECO:0007669"/>
    <property type="project" value="UniProtKB-UniRule"/>
</dbReference>
<dbReference type="OrthoDB" id="273070at2759"/>
<evidence type="ECO:0000313" key="8">
    <source>
        <dbReference type="Proteomes" id="UP000504606"/>
    </source>
</evidence>
<name>A0A6J1SL83_FRAOC</name>
<dbReference type="Pfam" id="PF06859">
    <property type="entry name" value="Bin3"/>
    <property type="match status" value="1"/>
</dbReference>
<comment type="similarity">
    <text evidence="1 6">Belongs to the methyltransferase superfamily.</text>
</comment>
<dbReference type="GO" id="GO:0005737">
    <property type="term" value="C:cytoplasm"/>
    <property type="evidence" value="ECO:0007669"/>
    <property type="project" value="TreeGrafter"/>
</dbReference>
<dbReference type="GO" id="GO:0032259">
    <property type="term" value="P:methylation"/>
    <property type="evidence" value="ECO:0007669"/>
    <property type="project" value="UniProtKB-KW"/>
</dbReference>
<dbReference type="PANTHER" id="PTHR12315">
    <property type="entry name" value="BICOID-INTERACTING PROTEIN RELATED"/>
    <property type="match status" value="1"/>
</dbReference>
<dbReference type="InterPro" id="IPR039772">
    <property type="entry name" value="Bin3-like"/>
</dbReference>
<dbReference type="KEGG" id="foc:113208638"/>
<protein>
    <recommendedName>
        <fullName evidence="6">RNA methyltransferase</fullName>
        <ecNumber evidence="6">2.1.1.-</ecNumber>
    </recommendedName>
</protein>
<dbReference type="SUPFAM" id="SSF53335">
    <property type="entry name" value="S-adenosyl-L-methionine-dependent methyltransferases"/>
    <property type="match status" value="1"/>
</dbReference>
<dbReference type="PANTHER" id="PTHR12315:SF1">
    <property type="entry name" value="RNA 5'-MONOPHOSPHATE METHYLTRANSFERASE"/>
    <property type="match status" value="1"/>
</dbReference>
<gene>
    <name evidence="9" type="primary">LOC113208638</name>
</gene>
<keyword evidence="4 5" id="KW-0949">S-adenosyl-L-methionine</keyword>
<feature type="domain" description="Bin3-type SAM" evidence="7">
    <location>
        <begin position="67"/>
        <end position="284"/>
    </location>
</feature>
<keyword evidence="8" id="KW-1185">Reference proteome</keyword>
<keyword evidence="3 6" id="KW-0808">Transferase</keyword>
<evidence type="ECO:0000259" key="7">
    <source>
        <dbReference type="PROSITE" id="PS51515"/>
    </source>
</evidence>
<dbReference type="Proteomes" id="UP000504606">
    <property type="component" value="Unplaced"/>
</dbReference>
<dbReference type="GO" id="GO:2000632">
    <property type="term" value="P:negative regulation of pre-miRNA processing"/>
    <property type="evidence" value="ECO:0007669"/>
    <property type="project" value="TreeGrafter"/>
</dbReference>
<sequence>MPVWANVFIRFYSLISLERRKTQADKNLLLLQSHHFLSMDPLQFGGDDPGAVTLGNFINYYEFHPPEERLNLLPDNLLLDRLNRPYVFLDIGCNTGALTTRLYEKLLPSIKSKDSCLESSENTCHMLGIDIDPVLIERAHGLNTHADRITFACLDFMSERNNEVFTQHLSQCGGRFDVIFCFSVCMWIHLNHGDDGLKRFLQDISDMAKIIVIEPQPWKCYKSAVKRLKRCHKTFPLFQNLTIREQVEQFIEDFLVTKCFFTKIHESLETKWGRKLLIFKQNQDTGR</sequence>
<dbReference type="PROSITE" id="PS51515">
    <property type="entry name" value="BIN3_SAM"/>
    <property type="match status" value="1"/>
</dbReference>
<dbReference type="RefSeq" id="XP_026281513.1">
    <property type="nucleotide sequence ID" value="XM_026425728.2"/>
</dbReference>
<dbReference type="GO" id="GO:0008173">
    <property type="term" value="F:RNA methyltransferase activity"/>
    <property type="evidence" value="ECO:0007669"/>
    <property type="project" value="UniProtKB-UniRule"/>
</dbReference>
<dbReference type="CDD" id="cd02440">
    <property type="entry name" value="AdoMet_MTases"/>
    <property type="match status" value="1"/>
</dbReference>
<reference evidence="9" key="1">
    <citation type="submission" date="2025-08" db="UniProtKB">
        <authorList>
            <consortium name="RefSeq"/>
        </authorList>
    </citation>
    <scope>IDENTIFICATION</scope>
    <source>
        <tissue evidence="9">Whole organism</tissue>
    </source>
</reference>
<evidence type="ECO:0000256" key="5">
    <source>
        <dbReference type="PROSITE-ProRule" id="PRU00848"/>
    </source>
</evidence>
<dbReference type="InterPro" id="IPR029063">
    <property type="entry name" value="SAM-dependent_MTases_sf"/>
</dbReference>
<evidence type="ECO:0000256" key="4">
    <source>
        <dbReference type="ARBA" id="ARBA00022691"/>
    </source>
</evidence>
<keyword evidence="2 6" id="KW-0489">Methyltransferase</keyword>
<evidence type="ECO:0000256" key="2">
    <source>
        <dbReference type="ARBA" id="ARBA00022603"/>
    </source>
</evidence>
<evidence type="ECO:0000313" key="9">
    <source>
        <dbReference type="RefSeq" id="XP_026281513.1"/>
    </source>
</evidence>
<evidence type="ECO:0000256" key="1">
    <source>
        <dbReference type="ARBA" id="ARBA00008361"/>
    </source>
</evidence>
<dbReference type="AlphaFoldDB" id="A0A6J1SL83"/>
<organism evidence="8 9">
    <name type="scientific">Frankliniella occidentalis</name>
    <name type="common">Western flower thrips</name>
    <name type="synonym">Euthrips occidentalis</name>
    <dbReference type="NCBI Taxonomy" id="133901"/>
    <lineage>
        <taxon>Eukaryota</taxon>
        <taxon>Metazoa</taxon>
        <taxon>Ecdysozoa</taxon>
        <taxon>Arthropoda</taxon>
        <taxon>Hexapoda</taxon>
        <taxon>Insecta</taxon>
        <taxon>Pterygota</taxon>
        <taxon>Neoptera</taxon>
        <taxon>Paraneoptera</taxon>
        <taxon>Thysanoptera</taxon>
        <taxon>Terebrantia</taxon>
        <taxon>Thripoidea</taxon>
        <taxon>Thripidae</taxon>
        <taxon>Frankliniella</taxon>
    </lineage>
</organism>
<dbReference type="EC" id="2.1.1.-" evidence="6"/>
<accession>A0A6J1SL83</accession>
<evidence type="ECO:0000256" key="3">
    <source>
        <dbReference type="ARBA" id="ARBA00022679"/>
    </source>
</evidence>
<evidence type="ECO:0000256" key="6">
    <source>
        <dbReference type="RuleBase" id="RU367087"/>
    </source>
</evidence>
<dbReference type="InterPro" id="IPR010675">
    <property type="entry name" value="Bin3_C"/>
</dbReference>
<dbReference type="InterPro" id="IPR024160">
    <property type="entry name" value="BIN3_SAM-bd_dom"/>
</dbReference>